<dbReference type="RefSeq" id="WP_201311486.1">
    <property type="nucleotide sequence ID" value="NZ_BLYI01000046.1"/>
</dbReference>
<comment type="similarity">
    <text evidence="1">In the N-terminal section; belongs to the zinc metallo-hydrolase group 3 family.</text>
</comment>
<dbReference type="CDD" id="cd07709">
    <property type="entry name" value="flavodiiron_proteins_MBL-fold"/>
    <property type="match status" value="1"/>
</dbReference>
<dbReference type="PROSITE" id="PS50902">
    <property type="entry name" value="FLAVODOXIN_LIKE"/>
    <property type="match status" value="1"/>
</dbReference>
<dbReference type="GO" id="GO:0016651">
    <property type="term" value="F:oxidoreductase activity, acting on NAD(P)H"/>
    <property type="evidence" value="ECO:0007669"/>
    <property type="project" value="UniProtKB-ARBA"/>
</dbReference>
<dbReference type="SMART" id="SM00849">
    <property type="entry name" value="Lactamase_B"/>
    <property type="match status" value="1"/>
</dbReference>
<dbReference type="InterPro" id="IPR016440">
    <property type="entry name" value="Rubredoxin-O_OxRdtase"/>
</dbReference>
<keyword evidence="4" id="KW-1185">Reference proteome</keyword>
<dbReference type="SUPFAM" id="SSF52218">
    <property type="entry name" value="Flavoproteins"/>
    <property type="match status" value="1"/>
</dbReference>
<dbReference type="SUPFAM" id="SSF56281">
    <property type="entry name" value="Metallo-hydrolase/oxidoreductase"/>
    <property type="match status" value="1"/>
</dbReference>
<accession>A0A916VED7</accession>
<dbReference type="PIRSF" id="PIRSF005243">
    <property type="entry name" value="ROO"/>
    <property type="match status" value="1"/>
</dbReference>
<dbReference type="InterPro" id="IPR036866">
    <property type="entry name" value="RibonucZ/Hydroxyglut_hydro"/>
</dbReference>
<dbReference type="EMBL" id="BLYI01000046">
    <property type="protein sequence ID" value="GFO85792.1"/>
    <property type="molecule type" value="Genomic_DNA"/>
</dbReference>
<dbReference type="InterPro" id="IPR045761">
    <property type="entry name" value="ODP_dom"/>
</dbReference>
<dbReference type="InterPro" id="IPR026816">
    <property type="entry name" value="Flavodoxin_dom"/>
</dbReference>
<organism evidence="3 4">
    <name type="scientific">Anaerostipes butyraticus</name>
    <dbReference type="NCBI Taxonomy" id="645466"/>
    <lineage>
        <taxon>Bacteria</taxon>
        <taxon>Bacillati</taxon>
        <taxon>Bacillota</taxon>
        <taxon>Clostridia</taxon>
        <taxon>Lachnospirales</taxon>
        <taxon>Lachnospiraceae</taxon>
        <taxon>Anaerostipes</taxon>
    </lineage>
</organism>
<dbReference type="InterPro" id="IPR029039">
    <property type="entry name" value="Flavoprotein-like_sf"/>
</dbReference>
<dbReference type="InterPro" id="IPR001279">
    <property type="entry name" value="Metallo-B-lactamas"/>
</dbReference>
<name>A0A916VED7_9FIRM</name>
<dbReference type="GO" id="GO:0010181">
    <property type="term" value="F:FMN binding"/>
    <property type="evidence" value="ECO:0007669"/>
    <property type="project" value="InterPro"/>
</dbReference>
<dbReference type="Gene3D" id="3.40.50.360">
    <property type="match status" value="1"/>
</dbReference>
<dbReference type="GO" id="GO:0046872">
    <property type="term" value="F:metal ion binding"/>
    <property type="evidence" value="ECO:0007669"/>
    <property type="project" value="InterPro"/>
</dbReference>
<dbReference type="AlphaFoldDB" id="A0A916VED7"/>
<evidence type="ECO:0000313" key="4">
    <source>
        <dbReference type="Proteomes" id="UP000613208"/>
    </source>
</evidence>
<evidence type="ECO:0000259" key="2">
    <source>
        <dbReference type="PROSITE" id="PS50902"/>
    </source>
</evidence>
<dbReference type="InterPro" id="IPR008254">
    <property type="entry name" value="Flavodoxin/NO_synth"/>
</dbReference>
<gene>
    <name evidence="3" type="ORF">ANBU17_21390</name>
</gene>
<sequence length="388" mass="43668">MKDIVITDAIKYIGADDKDLDLFESQYVIPNGVSYNSYVILDEKVAVMDTIDQRRTDEWLANLERELDGRNVDYIVVSHLEPDHAASLQVLAEKYPEAKLIGNAKTFNMIPQFFSIDNLADRSVTVKEGDTVSLGKHTLQFFMAPMVHWPEVMVAYEQSEKILFSADGFGKFGALDVDEDWACEARRYYFNIVGKYGMQVQALLKKAAGLDIQMICPLHGPILKENLGYYIGLYDTWSKYEPEDEGIVIAYASIHGNTGKAAKKFAEILEAKGAKKVVVTDLSRDDMAEAVEDAFRYDTLVLACATYDGGLFPCMEDFLHHLKAKNYQKRKIAFMENGSWAPTAAKNMKAIVENFKNVELVDPVVTIKSTMKEENVKTMEELADNLLA</sequence>
<dbReference type="Gene3D" id="3.60.15.10">
    <property type="entry name" value="Ribonuclease Z/Hydroxyacylglutathione hydrolase-like"/>
    <property type="match status" value="1"/>
</dbReference>
<dbReference type="PANTHER" id="PTHR43717:SF1">
    <property type="entry name" value="ANAEROBIC NITRIC OXIDE REDUCTASE FLAVORUBREDOXIN"/>
    <property type="match status" value="1"/>
</dbReference>
<dbReference type="Pfam" id="PF12724">
    <property type="entry name" value="Flavodoxin_5"/>
    <property type="match status" value="1"/>
</dbReference>
<evidence type="ECO:0000313" key="3">
    <source>
        <dbReference type="EMBL" id="GFO85792.1"/>
    </source>
</evidence>
<evidence type="ECO:0000256" key="1">
    <source>
        <dbReference type="ARBA" id="ARBA00007121"/>
    </source>
</evidence>
<proteinExistence type="inferred from homology"/>
<dbReference type="Pfam" id="PF19583">
    <property type="entry name" value="ODP"/>
    <property type="match status" value="1"/>
</dbReference>
<comment type="caution">
    <text evidence="3">The sequence shown here is derived from an EMBL/GenBank/DDBJ whole genome shotgun (WGS) entry which is preliminary data.</text>
</comment>
<reference evidence="3" key="1">
    <citation type="submission" date="2020-06" db="EMBL/GenBank/DDBJ databases">
        <title>Characterization of fructooligosaccharide metabolism and fructooligosaccharide-degrading enzymes in human commensal butyrate producers.</title>
        <authorList>
            <person name="Tanno H."/>
            <person name="Fujii T."/>
            <person name="Hirano K."/>
            <person name="Maeno S."/>
            <person name="Tonozuka T."/>
            <person name="Sakamoto M."/>
            <person name="Ohkuma M."/>
            <person name="Tochio T."/>
            <person name="Endo A."/>
        </authorList>
    </citation>
    <scope>NUCLEOTIDE SEQUENCE</scope>
    <source>
        <strain evidence="3">JCM 17466</strain>
    </source>
</reference>
<feature type="domain" description="Flavodoxin-like" evidence="2">
    <location>
        <begin position="247"/>
        <end position="387"/>
    </location>
</feature>
<dbReference type="GO" id="GO:0009055">
    <property type="term" value="F:electron transfer activity"/>
    <property type="evidence" value="ECO:0007669"/>
    <property type="project" value="InterPro"/>
</dbReference>
<dbReference type="Proteomes" id="UP000613208">
    <property type="component" value="Unassembled WGS sequence"/>
</dbReference>
<protein>
    <submittedName>
        <fullName evidence="3">FprA family A-type flavoprotein</fullName>
    </submittedName>
</protein>
<dbReference type="PANTHER" id="PTHR43717">
    <property type="entry name" value="ANAEROBIC NITRIC OXIDE REDUCTASE FLAVORUBREDOXIN"/>
    <property type="match status" value="1"/>
</dbReference>